<dbReference type="RefSeq" id="WP_093731506.1">
    <property type="nucleotide sequence ID" value="NZ_FNJD01000001.1"/>
</dbReference>
<sequence>MTEQKKSDQTRQKILTAGRSLISKHGFGAVGLARILKESDVPKGSFYYYFPSKDAFGQALLHDYVADYLARIDTLCSGAGSAHDKLTAFWSAWLAHADSEGIANQCLVVKLGAEVADLSDEMRRILNDGVAELVTRIADLLVAGAKDGSVPPISDPRATAQTLYAKFLGAAILSKLSQDQIPLQQALSQTTDFLAIR</sequence>
<protein>
    <submittedName>
        <fullName evidence="6">Transcriptional regulator, TetR family</fullName>
    </submittedName>
</protein>
<dbReference type="PANTHER" id="PTHR47506:SF6">
    <property type="entry name" value="HTH-TYPE TRANSCRIPTIONAL REPRESSOR NEMR"/>
    <property type="match status" value="1"/>
</dbReference>
<evidence type="ECO:0000256" key="2">
    <source>
        <dbReference type="ARBA" id="ARBA00023125"/>
    </source>
</evidence>
<evidence type="ECO:0000256" key="4">
    <source>
        <dbReference type="PROSITE-ProRule" id="PRU00335"/>
    </source>
</evidence>
<name>A0ABY0RJG9_9RHOB</name>
<keyword evidence="1" id="KW-0805">Transcription regulation</keyword>
<organism evidence="6 7">
    <name type="scientific">Sulfitobacter litoralis</name>
    <dbReference type="NCBI Taxonomy" id="335975"/>
    <lineage>
        <taxon>Bacteria</taxon>
        <taxon>Pseudomonadati</taxon>
        <taxon>Pseudomonadota</taxon>
        <taxon>Alphaproteobacteria</taxon>
        <taxon>Rhodobacterales</taxon>
        <taxon>Roseobacteraceae</taxon>
        <taxon>Sulfitobacter</taxon>
    </lineage>
</organism>
<keyword evidence="3" id="KW-0804">Transcription</keyword>
<dbReference type="PROSITE" id="PS50977">
    <property type="entry name" value="HTH_TETR_2"/>
    <property type="match status" value="1"/>
</dbReference>
<feature type="domain" description="HTH tetR-type" evidence="5">
    <location>
        <begin position="8"/>
        <end position="68"/>
    </location>
</feature>
<dbReference type="InterPro" id="IPR011075">
    <property type="entry name" value="TetR_C"/>
</dbReference>
<dbReference type="Gene3D" id="1.10.357.10">
    <property type="entry name" value="Tetracycline Repressor, domain 2"/>
    <property type="match status" value="1"/>
</dbReference>
<dbReference type="InterPro" id="IPR036271">
    <property type="entry name" value="Tet_transcr_reg_TetR-rel_C_sf"/>
</dbReference>
<gene>
    <name evidence="6" type="ORF">SAMN04488512_101220</name>
</gene>
<evidence type="ECO:0000313" key="6">
    <source>
        <dbReference type="EMBL" id="SDO17817.1"/>
    </source>
</evidence>
<reference evidence="6 7" key="1">
    <citation type="submission" date="2016-10" db="EMBL/GenBank/DDBJ databases">
        <authorList>
            <person name="Varghese N."/>
            <person name="Submissions S."/>
        </authorList>
    </citation>
    <scope>NUCLEOTIDE SEQUENCE [LARGE SCALE GENOMIC DNA]</scope>
    <source>
        <strain evidence="6 7">DSM 17584</strain>
    </source>
</reference>
<dbReference type="SUPFAM" id="SSF48498">
    <property type="entry name" value="Tetracyclin repressor-like, C-terminal domain"/>
    <property type="match status" value="1"/>
</dbReference>
<dbReference type="PRINTS" id="PR00455">
    <property type="entry name" value="HTHTETR"/>
</dbReference>
<dbReference type="InterPro" id="IPR001647">
    <property type="entry name" value="HTH_TetR"/>
</dbReference>
<dbReference type="InterPro" id="IPR009057">
    <property type="entry name" value="Homeodomain-like_sf"/>
</dbReference>
<dbReference type="PANTHER" id="PTHR47506">
    <property type="entry name" value="TRANSCRIPTIONAL REGULATORY PROTEIN"/>
    <property type="match status" value="1"/>
</dbReference>
<dbReference type="EMBL" id="FNJD01000001">
    <property type="protein sequence ID" value="SDO17817.1"/>
    <property type="molecule type" value="Genomic_DNA"/>
</dbReference>
<evidence type="ECO:0000259" key="5">
    <source>
        <dbReference type="PROSITE" id="PS50977"/>
    </source>
</evidence>
<evidence type="ECO:0000256" key="1">
    <source>
        <dbReference type="ARBA" id="ARBA00023015"/>
    </source>
</evidence>
<dbReference type="SUPFAM" id="SSF46689">
    <property type="entry name" value="Homeodomain-like"/>
    <property type="match status" value="1"/>
</dbReference>
<comment type="caution">
    <text evidence="6">The sequence shown here is derived from an EMBL/GenBank/DDBJ whole genome shotgun (WGS) entry which is preliminary data.</text>
</comment>
<dbReference type="Proteomes" id="UP000198646">
    <property type="component" value="Unassembled WGS sequence"/>
</dbReference>
<evidence type="ECO:0000256" key="3">
    <source>
        <dbReference type="ARBA" id="ARBA00023163"/>
    </source>
</evidence>
<keyword evidence="2 4" id="KW-0238">DNA-binding</keyword>
<evidence type="ECO:0000313" key="7">
    <source>
        <dbReference type="Proteomes" id="UP000198646"/>
    </source>
</evidence>
<dbReference type="Pfam" id="PF16925">
    <property type="entry name" value="TetR_C_13"/>
    <property type="match status" value="1"/>
</dbReference>
<feature type="DNA-binding region" description="H-T-H motif" evidence="4">
    <location>
        <begin position="31"/>
        <end position="50"/>
    </location>
</feature>
<keyword evidence="7" id="KW-1185">Reference proteome</keyword>
<proteinExistence type="predicted"/>
<accession>A0ABY0RJG9</accession>
<dbReference type="Pfam" id="PF00440">
    <property type="entry name" value="TetR_N"/>
    <property type="match status" value="1"/>
</dbReference>